<name>A2CD72_PROM3</name>
<dbReference type="InterPro" id="IPR041881">
    <property type="entry name" value="PqqD_sf"/>
</dbReference>
<sequence length="110" mass="12520">MIYAIIDSIPMMNFQSLMVSSSKRFKQHHEAVFTELDGEVALFQSNTCDYLVLNETGSAIWNALKNQPSLPELCKYLQAKYEVTPDECKTSVEAWLEAALEKKVITQIED</sequence>
<dbReference type="Proteomes" id="UP000002274">
    <property type="component" value="Chromosome"/>
</dbReference>
<dbReference type="Gene3D" id="1.10.10.1150">
    <property type="entry name" value="Coenzyme PQQ synthesis protein D (PqqD)"/>
    <property type="match status" value="1"/>
</dbReference>
<organism evidence="1 2">
    <name type="scientific">Prochlorococcus marinus (strain MIT 9303)</name>
    <dbReference type="NCBI Taxonomy" id="59922"/>
    <lineage>
        <taxon>Bacteria</taxon>
        <taxon>Bacillati</taxon>
        <taxon>Cyanobacteriota</taxon>
        <taxon>Cyanophyceae</taxon>
        <taxon>Synechococcales</taxon>
        <taxon>Prochlorococcaceae</taxon>
        <taxon>Prochlorococcus</taxon>
    </lineage>
</organism>
<dbReference type="AlphaFoldDB" id="A2CD72"/>
<evidence type="ECO:0000313" key="2">
    <source>
        <dbReference type="Proteomes" id="UP000002274"/>
    </source>
</evidence>
<dbReference type="HOGENOM" id="CLU_159325_2_4_3"/>
<evidence type="ECO:0000313" key="1">
    <source>
        <dbReference type="EMBL" id="ABM79432.1"/>
    </source>
</evidence>
<gene>
    <name evidence="1" type="ordered locus">P9303_27021</name>
</gene>
<dbReference type="InterPro" id="IPR008792">
    <property type="entry name" value="PQQD"/>
</dbReference>
<proteinExistence type="predicted"/>
<dbReference type="STRING" id="59922.P9303_27021"/>
<evidence type="ECO:0008006" key="3">
    <source>
        <dbReference type="Google" id="ProtNLM"/>
    </source>
</evidence>
<reference evidence="1 2" key="1">
    <citation type="journal article" date="2007" name="PLoS Genet.">
        <title>Patterns and implications of gene gain and loss in the evolution of Prochlorococcus.</title>
        <authorList>
            <person name="Kettler G.C."/>
            <person name="Martiny A.C."/>
            <person name="Huang K."/>
            <person name="Zucker J."/>
            <person name="Coleman M.L."/>
            <person name="Rodrigue S."/>
            <person name="Chen F."/>
            <person name="Lapidus A."/>
            <person name="Ferriera S."/>
            <person name="Johnson J."/>
            <person name="Steglich C."/>
            <person name="Church G.M."/>
            <person name="Richardson P."/>
            <person name="Chisholm S.W."/>
        </authorList>
    </citation>
    <scope>NUCLEOTIDE SEQUENCE [LARGE SCALE GENOMIC DNA]</scope>
    <source>
        <strain evidence="1 2">MIT 9303</strain>
    </source>
</reference>
<protein>
    <recommendedName>
        <fullName evidence="3">Coenzyme PQQ synthesis protein D (PqqD)</fullName>
    </recommendedName>
</protein>
<dbReference type="KEGG" id="pmf:P9303_27021"/>
<dbReference type="Pfam" id="PF05402">
    <property type="entry name" value="PqqD"/>
    <property type="match status" value="1"/>
</dbReference>
<accession>A2CD72</accession>
<dbReference type="EMBL" id="CP000554">
    <property type="protein sequence ID" value="ABM79432.1"/>
    <property type="molecule type" value="Genomic_DNA"/>
</dbReference>